<dbReference type="Proteomes" id="UP000198534">
    <property type="component" value="Unassembled WGS sequence"/>
</dbReference>
<keyword evidence="2" id="KW-1185">Reference proteome</keyword>
<organism evidence="1 2">
    <name type="scientific">Marininema mesophilum</name>
    <dbReference type="NCBI Taxonomy" id="1048340"/>
    <lineage>
        <taxon>Bacteria</taxon>
        <taxon>Bacillati</taxon>
        <taxon>Bacillota</taxon>
        <taxon>Bacilli</taxon>
        <taxon>Bacillales</taxon>
        <taxon>Thermoactinomycetaceae</taxon>
        <taxon>Marininema</taxon>
    </lineage>
</organism>
<evidence type="ECO:0000313" key="2">
    <source>
        <dbReference type="Proteomes" id="UP000198534"/>
    </source>
</evidence>
<dbReference type="EMBL" id="FNNQ01000001">
    <property type="protein sequence ID" value="SDV99804.1"/>
    <property type="molecule type" value="Genomic_DNA"/>
</dbReference>
<reference evidence="1 2" key="1">
    <citation type="submission" date="2016-10" db="EMBL/GenBank/DDBJ databases">
        <authorList>
            <person name="de Groot N.N."/>
        </authorList>
    </citation>
    <scope>NUCLEOTIDE SEQUENCE [LARGE SCALE GENOMIC DNA]</scope>
    <source>
        <strain evidence="1 2">DSM 45610</strain>
    </source>
</reference>
<proteinExistence type="predicted"/>
<dbReference type="RefSeq" id="WP_177167813.1">
    <property type="nucleotide sequence ID" value="NZ_FNNQ01000001.1"/>
</dbReference>
<sequence>MNLDSKDFSFLLKQSNSITKNYHIKELKGGLSGDDKFLIENEDGTKVIMQLFNLIE</sequence>
<dbReference type="AlphaFoldDB" id="A0A1H2PZ72"/>
<protein>
    <submittedName>
        <fullName evidence="1">Uncharacterized protein</fullName>
    </submittedName>
</protein>
<name>A0A1H2PZ72_9BACL</name>
<evidence type="ECO:0000313" key="1">
    <source>
        <dbReference type="EMBL" id="SDV99804.1"/>
    </source>
</evidence>
<gene>
    <name evidence="1" type="ORF">SAMN05444487_10112</name>
</gene>
<accession>A0A1H2PZ72</accession>